<keyword evidence="9 11" id="KW-0472">Membrane</keyword>
<keyword evidence="3" id="KW-0813">Transport</keyword>
<proteinExistence type="inferred from homology"/>
<evidence type="ECO:0000256" key="7">
    <source>
        <dbReference type="ARBA" id="ARBA00022927"/>
    </source>
</evidence>
<feature type="domain" description="TonB C-terminal" evidence="12">
    <location>
        <begin position="140"/>
        <end position="231"/>
    </location>
</feature>
<dbReference type="AlphaFoldDB" id="A0A240E1R6"/>
<dbReference type="GO" id="GO:0015031">
    <property type="term" value="P:protein transport"/>
    <property type="evidence" value="ECO:0007669"/>
    <property type="project" value="UniProtKB-KW"/>
</dbReference>
<dbReference type="EMBL" id="OANS01000004">
    <property type="protein sequence ID" value="SNX29379.1"/>
    <property type="molecule type" value="Genomic_DNA"/>
</dbReference>
<keyword evidence="8 11" id="KW-1133">Transmembrane helix</keyword>
<sequence length="231" mass="25323">MNTLLHQVDQWLPFGKTERIILAIVLLVHALFFVSLQMGLQPKTESNLDESRVMANLVSPEAAKAPPAAQTPPQPKLEPRPKTEQKPEQPKKVVDEKSNQAPTPPAPSPPQSKSESSLPNATVAPSNSSGPAGTPIQTDIGKLVVVYQPDADAYYPSFSKRSGEQGEVVVRLIINETGEVEDVALLRSSSFPRLDRAASEIGRRYRFKPFLVNGIPNRISTNLLIKFNLKN</sequence>
<evidence type="ECO:0000313" key="14">
    <source>
        <dbReference type="Proteomes" id="UP000218069"/>
    </source>
</evidence>
<dbReference type="Proteomes" id="UP000218069">
    <property type="component" value="Unassembled WGS sequence"/>
</dbReference>
<dbReference type="PROSITE" id="PS52015">
    <property type="entry name" value="TONB_CTD"/>
    <property type="match status" value="1"/>
</dbReference>
<dbReference type="RefSeq" id="WP_096674366.1">
    <property type="nucleotide sequence ID" value="NZ_OANS01000004.1"/>
</dbReference>
<accession>A0A240E1R6</accession>
<dbReference type="Pfam" id="PF03544">
    <property type="entry name" value="TonB_C"/>
    <property type="match status" value="1"/>
</dbReference>
<feature type="region of interest" description="Disordered" evidence="10">
    <location>
        <begin position="60"/>
        <end position="136"/>
    </location>
</feature>
<evidence type="ECO:0000256" key="8">
    <source>
        <dbReference type="ARBA" id="ARBA00022989"/>
    </source>
</evidence>
<dbReference type="NCBIfam" id="TIGR01352">
    <property type="entry name" value="tonB_Cterm"/>
    <property type="match status" value="1"/>
</dbReference>
<dbReference type="PANTHER" id="PTHR33446:SF2">
    <property type="entry name" value="PROTEIN TONB"/>
    <property type="match status" value="1"/>
</dbReference>
<dbReference type="PANTHER" id="PTHR33446">
    <property type="entry name" value="PROTEIN TONB-RELATED"/>
    <property type="match status" value="1"/>
</dbReference>
<organism evidence="13 14">
    <name type="scientific">Polynucleobacter meluiroseus</name>
    <dbReference type="NCBI Taxonomy" id="1938814"/>
    <lineage>
        <taxon>Bacteria</taxon>
        <taxon>Pseudomonadati</taxon>
        <taxon>Pseudomonadota</taxon>
        <taxon>Betaproteobacteria</taxon>
        <taxon>Burkholderiales</taxon>
        <taxon>Burkholderiaceae</taxon>
        <taxon>Polynucleobacter</taxon>
    </lineage>
</organism>
<dbReference type="InterPro" id="IPR006260">
    <property type="entry name" value="TonB/TolA_C"/>
</dbReference>
<evidence type="ECO:0000256" key="5">
    <source>
        <dbReference type="ARBA" id="ARBA00022519"/>
    </source>
</evidence>
<keyword evidence="7" id="KW-0653">Protein transport</keyword>
<evidence type="ECO:0000256" key="11">
    <source>
        <dbReference type="SAM" id="Phobius"/>
    </source>
</evidence>
<keyword evidence="5" id="KW-0997">Cell inner membrane</keyword>
<evidence type="ECO:0000256" key="1">
    <source>
        <dbReference type="ARBA" id="ARBA00004383"/>
    </source>
</evidence>
<comment type="subcellular location">
    <subcellularLocation>
        <location evidence="1">Cell inner membrane</location>
        <topology evidence="1">Single-pass membrane protein</topology>
        <orientation evidence="1">Periplasmic side</orientation>
    </subcellularLocation>
</comment>
<dbReference type="OrthoDB" id="9792439at2"/>
<dbReference type="GO" id="GO:0055085">
    <property type="term" value="P:transmembrane transport"/>
    <property type="evidence" value="ECO:0007669"/>
    <property type="project" value="InterPro"/>
</dbReference>
<keyword evidence="4" id="KW-1003">Cell membrane</keyword>
<evidence type="ECO:0000313" key="13">
    <source>
        <dbReference type="EMBL" id="SNX29379.1"/>
    </source>
</evidence>
<evidence type="ECO:0000256" key="2">
    <source>
        <dbReference type="ARBA" id="ARBA00006555"/>
    </source>
</evidence>
<protein>
    <submittedName>
        <fullName evidence="13">Outer membrane transport energization protein TonB</fullName>
    </submittedName>
</protein>
<name>A0A240E1R6_9BURK</name>
<feature type="compositionally biased region" description="Basic and acidic residues" evidence="10">
    <location>
        <begin position="77"/>
        <end position="98"/>
    </location>
</feature>
<keyword evidence="14" id="KW-1185">Reference proteome</keyword>
<gene>
    <name evidence="13" type="ORF">SAMN06295945_1753</name>
</gene>
<dbReference type="GO" id="GO:0098797">
    <property type="term" value="C:plasma membrane protein complex"/>
    <property type="evidence" value="ECO:0007669"/>
    <property type="project" value="TreeGrafter"/>
</dbReference>
<dbReference type="InterPro" id="IPR037682">
    <property type="entry name" value="TonB_C"/>
</dbReference>
<comment type="similarity">
    <text evidence="2">Belongs to the TonB family.</text>
</comment>
<evidence type="ECO:0000259" key="12">
    <source>
        <dbReference type="PROSITE" id="PS52015"/>
    </source>
</evidence>
<keyword evidence="6 11" id="KW-0812">Transmembrane</keyword>
<evidence type="ECO:0000256" key="3">
    <source>
        <dbReference type="ARBA" id="ARBA00022448"/>
    </source>
</evidence>
<evidence type="ECO:0000256" key="9">
    <source>
        <dbReference type="ARBA" id="ARBA00023136"/>
    </source>
</evidence>
<dbReference type="InterPro" id="IPR051045">
    <property type="entry name" value="TonB-dependent_transducer"/>
</dbReference>
<evidence type="ECO:0000256" key="6">
    <source>
        <dbReference type="ARBA" id="ARBA00022692"/>
    </source>
</evidence>
<evidence type="ECO:0000256" key="10">
    <source>
        <dbReference type="SAM" id="MobiDB-lite"/>
    </source>
</evidence>
<dbReference type="GO" id="GO:0031992">
    <property type="term" value="F:energy transducer activity"/>
    <property type="evidence" value="ECO:0007669"/>
    <property type="project" value="TreeGrafter"/>
</dbReference>
<feature type="compositionally biased region" description="Polar residues" evidence="10">
    <location>
        <begin position="123"/>
        <end position="136"/>
    </location>
</feature>
<feature type="transmembrane region" description="Helical" evidence="11">
    <location>
        <begin position="20"/>
        <end position="40"/>
    </location>
</feature>
<reference evidence="14" key="1">
    <citation type="submission" date="2017-08" db="EMBL/GenBank/DDBJ databases">
        <authorList>
            <person name="Varghese N."/>
            <person name="Submissions S."/>
        </authorList>
    </citation>
    <scope>NUCLEOTIDE SEQUENCE [LARGE SCALE GENOMIC DNA]</scope>
    <source>
        <strain evidence="14">AP-Melu-1000-B4</strain>
    </source>
</reference>
<dbReference type="SUPFAM" id="SSF74653">
    <property type="entry name" value="TolA/TonB C-terminal domain"/>
    <property type="match status" value="1"/>
</dbReference>
<evidence type="ECO:0000256" key="4">
    <source>
        <dbReference type="ARBA" id="ARBA00022475"/>
    </source>
</evidence>
<dbReference type="Gene3D" id="3.30.1150.10">
    <property type="match status" value="1"/>
</dbReference>